<keyword evidence="3" id="KW-1185">Reference proteome</keyword>
<dbReference type="AlphaFoldDB" id="A0A1Y1WSV1"/>
<feature type="coiled-coil region" evidence="1">
    <location>
        <begin position="115"/>
        <end position="142"/>
    </location>
</feature>
<evidence type="ECO:0000256" key="1">
    <source>
        <dbReference type="SAM" id="Coils"/>
    </source>
</evidence>
<dbReference type="EMBL" id="MCFG01000302">
    <property type="protein sequence ID" value="ORX76378.1"/>
    <property type="molecule type" value="Genomic_DNA"/>
</dbReference>
<keyword evidence="1" id="KW-0175">Coiled coil</keyword>
<protein>
    <submittedName>
        <fullName evidence="2">Uncharacterized protein</fullName>
    </submittedName>
</protein>
<reference evidence="2 3" key="1">
    <citation type="submission" date="2016-08" db="EMBL/GenBank/DDBJ databases">
        <title>A Parts List for Fungal Cellulosomes Revealed by Comparative Genomics.</title>
        <authorList>
            <consortium name="DOE Joint Genome Institute"/>
            <person name="Haitjema C.H."/>
            <person name="Gilmore S.P."/>
            <person name="Henske J.K."/>
            <person name="Solomon K.V."/>
            <person name="De Groot R."/>
            <person name="Kuo A."/>
            <person name="Mondo S.J."/>
            <person name="Salamov A.A."/>
            <person name="Labutti K."/>
            <person name="Zhao Z."/>
            <person name="Chiniquy J."/>
            <person name="Barry K."/>
            <person name="Brewer H.M."/>
            <person name="Purvine S.O."/>
            <person name="Wright A.T."/>
            <person name="Boxma B."/>
            <person name="Van Alen T."/>
            <person name="Hackstein J.H."/>
            <person name="Baker S.E."/>
            <person name="Grigoriev I.V."/>
            <person name="O'Malley M.A."/>
        </authorList>
    </citation>
    <scope>NUCLEOTIDE SEQUENCE [LARGE SCALE GENOMIC DNA]</scope>
    <source>
        <strain evidence="2 3">S4</strain>
    </source>
</reference>
<dbReference type="Proteomes" id="UP000193944">
    <property type="component" value="Unassembled WGS sequence"/>
</dbReference>
<proteinExistence type="predicted"/>
<dbReference type="OrthoDB" id="10638861at2759"/>
<sequence length="144" mass="16610">MSKNKETPVKLKNKQISLDDFFDIIDKEESSFDDTSIDILNTENTENFETVETIKNNENIESEIKVNESKDKISNNLNPSINFDNSELNTQLLNSINTQLVCITELLNEINFTLKAELTNNIKKEIKEIKDILNNKNNKDNKDN</sequence>
<comment type="caution">
    <text evidence="2">The sequence shown here is derived from an EMBL/GenBank/DDBJ whole genome shotgun (WGS) entry which is preliminary data.</text>
</comment>
<organism evidence="2 3">
    <name type="scientific">Anaeromyces robustus</name>
    <dbReference type="NCBI Taxonomy" id="1754192"/>
    <lineage>
        <taxon>Eukaryota</taxon>
        <taxon>Fungi</taxon>
        <taxon>Fungi incertae sedis</taxon>
        <taxon>Chytridiomycota</taxon>
        <taxon>Chytridiomycota incertae sedis</taxon>
        <taxon>Neocallimastigomycetes</taxon>
        <taxon>Neocallimastigales</taxon>
        <taxon>Neocallimastigaceae</taxon>
        <taxon>Anaeromyces</taxon>
    </lineage>
</organism>
<evidence type="ECO:0000313" key="3">
    <source>
        <dbReference type="Proteomes" id="UP000193944"/>
    </source>
</evidence>
<name>A0A1Y1WSV1_9FUNG</name>
<gene>
    <name evidence="2" type="ORF">BCR32DRAFT_248797</name>
</gene>
<accession>A0A1Y1WSV1</accession>
<reference evidence="2 3" key="2">
    <citation type="submission" date="2016-08" db="EMBL/GenBank/DDBJ databases">
        <title>Pervasive Adenine N6-methylation of Active Genes in Fungi.</title>
        <authorList>
            <consortium name="DOE Joint Genome Institute"/>
            <person name="Mondo S.J."/>
            <person name="Dannebaum R.O."/>
            <person name="Kuo R.C."/>
            <person name="Labutti K."/>
            <person name="Haridas S."/>
            <person name="Kuo A."/>
            <person name="Salamov A."/>
            <person name="Ahrendt S.R."/>
            <person name="Lipzen A."/>
            <person name="Sullivan W."/>
            <person name="Andreopoulos W.B."/>
            <person name="Clum A."/>
            <person name="Lindquist E."/>
            <person name="Daum C."/>
            <person name="Ramamoorthy G.K."/>
            <person name="Gryganskyi A."/>
            <person name="Culley D."/>
            <person name="Magnuson J.K."/>
            <person name="James T.Y."/>
            <person name="O'Malley M.A."/>
            <person name="Stajich J.E."/>
            <person name="Spatafora J.W."/>
            <person name="Visel A."/>
            <person name="Grigoriev I.V."/>
        </authorList>
    </citation>
    <scope>NUCLEOTIDE SEQUENCE [LARGE SCALE GENOMIC DNA]</scope>
    <source>
        <strain evidence="2 3">S4</strain>
    </source>
</reference>
<evidence type="ECO:0000313" key="2">
    <source>
        <dbReference type="EMBL" id="ORX76378.1"/>
    </source>
</evidence>